<dbReference type="Pfam" id="PF13549">
    <property type="entry name" value="ATP-grasp_5"/>
    <property type="match status" value="1"/>
</dbReference>
<sequence>MDNQLDPASLKTIEKIMAAAHAQNRSMLYEHEVYGILSVLGLNTPIHILIRDEKEITASLLARFSSEKIVMKVVARELAHKQDVGGVQTVYKDLEFVKYSYGRMQAACAERKLEVAGILFVEYITYSKALGNESLLGFRESEAFGPVISFSKGGSDAEHFAQHYSPPNLILAPISRQWALALLESTHIQKKYISQGKTDYITKIVDAGVKFSSLAVSFSNYFSAETEFVITEFEINPYIFTPDGTFIAIDGFARFEKRQGPPADLTIAPMATMAPFFEPIGIAVVGVSTVDSKKTGNIIIGNLVNEDRKDVYGVNIKGGSVDILGKQFPVYQSLLDINGQVDLVIISVPAADTLAVVKECVPKGVKAVIIIPGGFSEVDKKSVLESEIFAIAKTAGFRVMGPNCLGIIYSGSDKVKGVNTFFTTQEKFAVKLEKGSNVAILSQSGALGIVEIENLKNAIAPKVIVSYGNQLDVDPCDLVNFFQNDPEVDVIGCYIEGFKKYAGRKFFNIAAQSKKPIVIYKAGRTEAGRKATESHTASIAGEYPVAKAAMKQAGLIVAEAMIDHGDFIKTFALLNGFQVNGNRVAVIANAGYEKTYAADNLGDLQVAAFDAETTRALEKILPSMAVAEPLLDLTPMADDETIAKCMEIMLGSGSVDALFVSIVPHSALIHTTDAEIDQKKDNIAARIVQIVHKYKKPVAVSVNVVSDADAIYNKLGKTLDSGGVPTFLTAKPAMLCLNAFIRYWLLRKSDMYDGEWLK</sequence>
<dbReference type="InterPro" id="IPR032875">
    <property type="entry name" value="Succ_CoA_lig_flav_dom"/>
</dbReference>
<evidence type="ECO:0000313" key="3">
    <source>
        <dbReference type="Proteomes" id="UP000605201"/>
    </source>
</evidence>
<dbReference type="PANTHER" id="PTHR42793">
    <property type="entry name" value="COA BINDING DOMAIN CONTAINING PROTEIN"/>
    <property type="match status" value="1"/>
</dbReference>
<dbReference type="PANTHER" id="PTHR42793:SF1">
    <property type="entry name" value="PEPTIDYL-LYSINE N-ACETYLTRANSFERASE PATZ"/>
    <property type="match status" value="1"/>
</dbReference>
<dbReference type="EMBL" id="JACNIG010000054">
    <property type="protein sequence ID" value="MBC8430542.1"/>
    <property type="molecule type" value="Genomic_DNA"/>
</dbReference>
<dbReference type="SUPFAM" id="SSF51735">
    <property type="entry name" value="NAD(P)-binding Rossmann-fold domains"/>
    <property type="match status" value="1"/>
</dbReference>
<dbReference type="SUPFAM" id="SSF56059">
    <property type="entry name" value="Glutathione synthetase ATP-binding domain-like"/>
    <property type="match status" value="1"/>
</dbReference>
<dbReference type="GO" id="GO:0005524">
    <property type="term" value="F:ATP binding"/>
    <property type="evidence" value="ECO:0007669"/>
    <property type="project" value="InterPro"/>
</dbReference>
<dbReference type="GO" id="GO:0016874">
    <property type="term" value="F:ligase activity"/>
    <property type="evidence" value="ECO:0007669"/>
    <property type="project" value="UniProtKB-KW"/>
</dbReference>
<dbReference type="Proteomes" id="UP000605201">
    <property type="component" value="Unassembled WGS sequence"/>
</dbReference>
<evidence type="ECO:0000259" key="1">
    <source>
        <dbReference type="SMART" id="SM00881"/>
    </source>
</evidence>
<dbReference type="AlphaFoldDB" id="A0A8J6NZM9"/>
<organism evidence="2 3">
    <name type="scientific">Candidatus Desulfatibia vada</name>
    <dbReference type="NCBI Taxonomy" id="2841696"/>
    <lineage>
        <taxon>Bacteria</taxon>
        <taxon>Pseudomonadati</taxon>
        <taxon>Thermodesulfobacteriota</taxon>
        <taxon>Desulfobacteria</taxon>
        <taxon>Desulfobacterales</taxon>
        <taxon>Desulfobacterales incertae sedis</taxon>
        <taxon>Candidatus Desulfatibia</taxon>
    </lineage>
</organism>
<dbReference type="Gene3D" id="3.30.470.20">
    <property type="entry name" value="ATP-grasp fold, B domain"/>
    <property type="match status" value="1"/>
</dbReference>
<dbReference type="Gene3D" id="3.40.50.720">
    <property type="entry name" value="NAD(P)-binding Rossmann-like Domain"/>
    <property type="match status" value="1"/>
</dbReference>
<dbReference type="SUPFAM" id="SSF52210">
    <property type="entry name" value="Succinyl-CoA synthetase domains"/>
    <property type="match status" value="2"/>
</dbReference>
<dbReference type="SMART" id="SM00881">
    <property type="entry name" value="CoA_binding"/>
    <property type="match status" value="1"/>
</dbReference>
<name>A0A8J6NZM9_9BACT</name>
<dbReference type="Gene3D" id="3.30.1490.20">
    <property type="entry name" value="ATP-grasp fold, A domain"/>
    <property type="match status" value="1"/>
</dbReference>
<dbReference type="Gene3D" id="3.40.50.261">
    <property type="entry name" value="Succinyl-CoA synthetase domains"/>
    <property type="match status" value="2"/>
</dbReference>
<comment type="caution">
    <text evidence="2">The sequence shown here is derived from an EMBL/GenBank/DDBJ whole genome shotgun (WGS) entry which is preliminary data.</text>
</comment>
<dbReference type="Pfam" id="PF13607">
    <property type="entry name" value="Succ_CoA_lig"/>
    <property type="match status" value="1"/>
</dbReference>
<proteinExistence type="predicted"/>
<dbReference type="InterPro" id="IPR016102">
    <property type="entry name" value="Succinyl-CoA_synth-like"/>
</dbReference>
<reference evidence="2 3" key="1">
    <citation type="submission" date="2020-08" db="EMBL/GenBank/DDBJ databases">
        <title>Bridging the membrane lipid divide: bacteria of the FCB group superphylum have the potential to synthesize archaeal ether lipids.</title>
        <authorList>
            <person name="Villanueva L."/>
            <person name="Von Meijenfeldt F.A.B."/>
            <person name="Westbye A.B."/>
            <person name="Yadav S."/>
            <person name="Hopmans E.C."/>
            <person name="Dutilh B.E."/>
            <person name="Sinninghe Damste J.S."/>
        </authorList>
    </citation>
    <scope>NUCLEOTIDE SEQUENCE [LARGE SCALE GENOMIC DNA]</scope>
    <source>
        <strain evidence="2">NIOZ-UU17</strain>
    </source>
</reference>
<dbReference type="InterPro" id="IPR013815">
    <property type="entry name" value="ATP_grasp_subdomain_1"/>
</dbReference>
<feature type="domain" description="CoA-binding" evidence="1">
    <location>
        <begin position="276"/>
        <end position="375"/>
    </location>
</feature>
<dbReference type="InterPro" id="IPR036291">
    <property type="entry name" value="NAD(P)-bd_dom_sf"/>
</dbReference>
<gene>
    <name evidence="2" type="ORF">H8D96_01355</name>
</gene>
<keyword evidence="2" id="KW-0436">Ligase</keyword>
<protein>
    <submittedName>
        <fullName evidence="2">Acetate--CoA ligase family protein</fullName>
    </submittedName>
</protein>
<accession>A0A8J6NZM9</accession>
<dbReference type="InterPro" id="IPR003781">
    <property type="entry name" value="CoA-bd"/>
</dbReference>
<evidence type="ECO:0000313" key="2">
    <source>
        <dbReference type="EMBL" id="MBC8430542.1"/>
    </source>
</evidence>
<dbReference type="Pfam" id="PF13380">
    <property type="entry name" value="CoA_binding_2"/>
    <property type="match status" value="1"/>
</dbReference>